<sequence length="493" mass="55774">MVEAVESESDAGILGYEPWDIKELLIESAMRGHFDPAMTRQLKDEDLLRAVSLDPKELEGTNYGEPLYIGDDLYTALRKQDYSIARRAYLHNIGNKLEEDSKVHNQISDMLDVELKQRVPQKHLDRPRSILGKVAPANQLIMQVQQANTHKFTLVAAARVKAAMLAEDLYNPIDLPRNLIDFVVHLTSVRGGHAGTTQIQRLCFRFPDNPYDSSSYISFLAQLQEATQLSTIPPLEPGEPYRTTLKNESYDDHGFNEDTGTPSNALGIMLPTPPDSFTTTSAPLQPKRDVKGYTINDGPWVYTSKRHWKVLTGKTGEEKDRKITDKNSYNNMIQILKAQTTIVVSKEGKKEVVKPVLGTLFVEIMHTLDAAALKRWTEEKESDAEEEKGFRASLLSQGFSQDDIGEPYHAYIKRSIASEKEKASREHYTEKLKETANERITTMTEDMRKEFFGRYSPAFAQAPFEAEVEGQKERMLGQLEEAIKKIPKNTSGF</sequence>
<dbReference type="AlphaFoldDB" id="A0A1E1K513"/>
<dbReference type="OrthoDB" id="3518308at2759"/>
<proteinExistence type="predicted"/>
<dbReference type="EMBL" id="FJUX01000015">
    <property type="protein sequence ID" value="CZS93175.1"/>
    <property type="molecule type" value="Genomic_DNA"/>
</dbReference>
<keyword evidence="2" id="KW-1185">Reference proteome</keyword>
<accession>A0A1E1K513</accession>
<reference evidence="2" key="1">
    <citation type="submission" date="2016-03" db="EMBL/GenBank/DDBJ databases">
        <authorList>
            <person name="Guldener U."/>
        </authorList>
    </citation>
    <scope>NUCLEOTIDE SEQUENCE [LARGE SCALE GENOMIC DNA]</scope>
    <source>
        <strain evidence="2">04CH-RAC-A.6.1</strain>
    </source>
</reference>
<protein>
    <submittedName>
        <fullName evidence="1">Uncharacterized protein</fullName>
    </submittedName>
</protein>
<evidence type="ECO:0000313" key="1">
    <source>
        <dbReference type="EMBL" id="CZS93175.1"/>
    </source>
</evidence>
<gene>
    <name evidence="1" type="ORF">RAG0_03573</name>
</gene>
<evidence type="ECO:0000313" key="2">
    <source>
        <dbReference type="Proteomes" id="UP000178912"/>
    </source>
</evidence>
<organism evidence="1 2">
    <name type="scientific">Rhynchosporium agropyri</name>
    <dbReference type="NCBI Taxonomy" id="914238"/>
    <lineage>
        <taxon>Eukaryota</taxon>
        <taxon>Fungi</taxon>
        <taxon>Dikarya</taxon>
        <taxon>Ascomycota</taxon>
        <taxon>Pezizomycotina</taxon>
        <taxon>Leotiomycetes</taxon>
        <taxon>Helotiales</taxon>
        <taxon>Ploettnerulaceae</taxon>
        <taxon>Rhynchosporium</taxon>
    </lineage>
</organism>
<dbReference type="Proteomes" id="UP000178912">
    <property type="component" value="Unassembled WGS sequence"/>
</dbReference>
<name>A0A1E1K513_9HELO</name>